<organism evidence="5 6">
    <name type="scientific">Acorus calamus</name>
    <name type="common">Sweet flag</name>
    <dbReference type="NCBI Taxonomy" id="4465"/>
    <lineage>
        <taxon>Eukaryota</taxon>
        <taxon>Viridiplantae</taxon>
        <taxon>Streptophyta</taxon>
        <taxon>Embryophyta</taxon>
        <taxon>Tracheophyta</taxon>
        <taxon>Spermatophyta</taxon>
        <taxon>Magnoliopsida</taxon>
        <taxon>Liliopsida</taxon>
        <taxon>Acoraceae</taxon>
        <taxon>Acorus</taxon>
    </lineage>
</organism>
<reference evidence="5" key="2">
    <citation type="submission" date="2023-06" db="EMBL/GenBank/DDBJ databases">
        <authorList>
            <person name="Ma L."/>
            <person name="Liu K.-W."/>
            <person name="Li Z."/>
            <person name="Hsiao Y.-Y."/>
            <person name="Qi Y."/>
            <person name="Fu T."/>
            <person name="Tang G."/>
            <person name="Zhang D."/>
            <person name="Sun W.-H."/>
            <person name="Liu D.-K."/>
            <person name="Li Y."/>
            <person name="Chen G.-Z."/>
            <person name="Liu X.-D."/>
            <person name="Liao X.-Y."/>
            <person name="Jiang Y.-T."/>
            <person name="Yu X."/>
            <person name="Hao Y."/>
            <person name="Huang J."/>
            <person name="Zhao X.-W."/>
            <person name="Ke S."/>
            <person name="Chen Y.-Y."/>
            <person name="Wu W.-L."/>
            <person name="Hsu J.-L."/>
            <person name="Lin Y.-F."/>
            <person name="Huang M.-D."/>
            <person name="Li C.-Y."/>
            <person name="Huang L."/>
            <person name="Wang Z.-W."/>
            <person name="Zhao X."/>
            <person name="Zhong W.-Y."/>
            <person name="Peng D.-H."/>
            <person name="Ahmad S."/>
            <person name="Lan S."/>
            <person name="Zhang J.-S."/>
            <person name="Tsai W.-C."/>
            <person name="Van De Peer Y."/>
            <person name="Liu Z.-J."/>
        </authorList>
    </citation>
    <scope>NUCLEOTIDE SEQUENCE</scope>
    <source>
        <strain evidence="5">CP</strain>
        <tissue evidence="5">Leaves</tissue>
    </source>
</reference>
<protein>
    <submittedName>
        <fullName evidence="5">Pentatricopeptide repeat-containing protein</fullName>
    </submittedName>
</protein>
<dbReference type="Proteomes" id="UP001180020">
    <property type="component" value="Unassembled WGS sequence"/>
</dbReference>
<evidence type="ECO:0000256" key="4">
    <source>
        <dbReference type="SAM" id="MobiDB-lite"/>
    </source>
</evidence>
<dbReference type="SUPFAM" id="SSF48452">
    <property type="entry name" value="TPR-like"/>
    <property type="match status" value="1"/>
</dbReference>
<feature type="repeat" description="PPR" evidence="3">
    <location>
        <begin position="215"/>
        <end position="249"/>
    </location>
</feature>
<dbReference type="PROSITE" id="PS51375">
    <property type="entry name" value="PPR"/>
    <property type="match status" value="2"/>
</dbReference>
<keyword evidence="2" id="KW-0677">Repeat</keyword>
<dbReference type="Gene3D" id="1.25.40.10">
    <property type="entry name" value="Tetratricopeptide repeat domain"/>
    <property type="match status" value="2"/>
</dbReference>
<evidence type="ECO:0000256" key="2">
    <source>
        <dbReference type="ARBA" id="ARBA00022737"/>
    </source>
</evidence>
<dbReference type="GO" id="GO:0003729">
    <property type="term" value="F:mRNA binding"/>
    <property type="evidence" value="ECO:0007669"/>
    <property type="project" value="UniProtKB-ARBA"/>
</dbReference>
<gene>
    <name evidence="5" type="ORF">QJS10_CPB12g00836</name>
</gene>
<evidence type="ECO:0000313" key="6">
    <source>
        <dbReference type="Proteomes" id="UP001180020"/>
    </source>
</evidence>
<feature type="region of interest" description="Disordered" evidence="4">
    <location>
        <begin position="509"/>
        <end position="529"/>
    </location>
</feature>
<accession>A0AAV9DJW8</accession>
<evidence type="ECO:0000256" key="1">
    <source>
        <dbReference type="ARBA" id="ARBA00007626"/>
    </source>
</evidence>
<sequence length="529" mass="59848">MLARNPRALSTAIASARLFSSAAPSTSAADPQTVAAASTASCNGKHSLGRRLLRLVSPKKSAVRVIREWAEEGNRVHKHQLSRVVKYLRLHQRYFHALQICEWMSIQPSFKLSQGDYAIHLDLFAKVHGLVSAEKFLEGLPEGMRGQSTCNALLHTYVQNNTASKAEALMGKMSERGLLYCALPYNHMLKLYISNGHLNKVPWIMQELKKNACPDVLTYNLWLGACAKCDDVKGAEKIFLEMEERDINPDWLTYSTLATIYINGGSPKRAATALKEMEKRITPELRAGYCSLISLHAKMKNINEVNRLWGKMKSMFRKMSNVEYMCMLASVMRLRESELADNIYSEWESESGSRDTRIVNTLLGFYIRYETMDKAEGLFERMVNRGINPCHYTWELLASGYLHKKRIDKALDCLNKAQSCLKKWKPNDELIRSVLNILEEQGHVRGADKLLTILRNAGCVTMSTHNSVLRIYAKAGLMHPTTVECMEKENVQLDEETCQSINMTNKLSGGDESHCARNTEAERKRSEGN</sequence>
<evidence type="ECO:0000256" key="3">
    <source>
        <dbReference type="PROSITE-ProRule" id="PRU00708"/>
    </source>
</evidence>
<dbReference type="NCBIfam" id="TIGR00756">
    <property type="entry name" value="PPR"/>
    <property type="match status" value="1"/>
</dbReference>
<dbReference type="PANTHER" id="PTHR45717:SF45">
    <property type="entry name" value="OS12G0527900 PROTEIN"/>
    <property type="match status" value="1"/>
</dbReference>
<dbReference type="AlphaFoldDB" id="A0AAV9DJW8"/>
<dbReference type="Pfam" id="PF01535">
    <property type="entry name" value="PPR"/>
    <property type="match status" value="4"/>
</dbReference>
<feature type="repeat" description="PPR" evidence="3">
    <location>
        <begin position="355"/>
        <end position="389"/>
    </location>
</feature>
<comment type="similarity">
    <text evidence="1">Belongs to the PPR family. P subfamily.</text>
</comment>
<dbReference type="Pfam" id="PF13041">
    <property type="entry name" value="PPR_2"/>
    <property type="match status" value="1"/>
</dbReference>
<dbReference type="InterPro" id="IPR011990">
    <property type="entry name" value="TPR-like_helical_dom_sf"/>
</dbReference>
<reference evidence="5" key="1">
    <citation type="journal article" date="2023" name="Nat. Commun.">
        <title>Diploid and tetraploid genomes of Acorus and the evolution of monocots.</title>
        <authorList>
            <person name="Ma L."/>
            <person name="Liu K.W."/>
            <person name="Li Z."/>
            <person name="Hsiao Y.Y."/>
            <person name="Qi Y."/>
            <person name="Fu T."/>
            <person name="Tang G.D."/>
            <person name="Zhang D."/>
            <person name="Sun W.H."/>
            <person name="Liu D.K."/>
            <person name="Li Y."/>
            <person name="Chen G.Z."/>
            <person name="Liu X.D."/>
            <person name="Liao X.Y."/>
            <person name="Jiang Y.T."/>
            <person name="Yu X."/>
            <person name="Hao Y."/>
            <person name="Huang J."/>
            <person name="Zhao X.W."/>
            <person name="Ke S."/>
            <person name="Chen Y.Y."/>
            <person name="Wu W.L."/>
            <person name="Hsu J.L."/>
            <person name="Lin Y.F."/>
            <person name="Huang M.D."/>
            <person name="Li C.Y."/>
            <person name="Huang L."/>
            <person name="Wang Z.W."/>
            <person name="Zhao X."/>
            <person name="Zhong W.Y."/>
            <person name="Peng D.H."/>
            <person name="Ahmad S."/>
            <person name="Lan S."/>
            <person name="Zhang J.S."/>
            <person name="Tsai W.C."/>
            <person name="Van de Peer Y."/>
            <person name="Liu Z.J."/>
        </authorList>
    </citation>
    <scope>NUCLEOTIDE SEQUENCE</scope>
    <source>
        <strain evidence="5">CP</strain>
    </source>
</reference>
<name>A0AAV9DJW8_ACOCL</name>
<comment type="caution">
    <text evidence="5">The sequence shown here is derived from an EMBL/GenBank/DDBJ whole genome shotgun (WGS) entry which is preliminary data.</text>
</comment>
<proteinExistence type="inferred from homology"/>
<evidence type="ECO:0000313" key="5">
    <source>
        <dbReference type="EMBL" id="KAK1301309.1"/>
    </source>
</evidence>
<dbReference type="PANTHER" id="PTHR45717">
    <property type="entry name" value="OS12G0527900 PROTEIN"/>
    <property type="match status" value="1"/>
</dbReference>
<dbReference type="GO" id="GO:0005739">
    <property type="term" value="C:mitochondrion"/>
    <property type="evidence" value="ECO:0007669"/>
    <property type="project" value="TreeGrafter"/>
</dbReference>
<keyword evidence="6" id="KW-1185">Reference proteome</keyword>
<dbReference type="InterPro" id="IPR002885">
    <property type="entry name" value="PPR_rpt"/>
</dbReference>
<dbReference type="EMBL" id="JAUJYO010000012">
    <property type="protein sequence ID" value="KAK1301309.1"/>
    <property type="molecule type" value="Genomic_DNA"/>
</dbReference>